<keyword evidence="3" id="KW-1185">Reference proteome</keyword>
<name>A0A853A0X3_9ACTN</name>
<proteinExistence type="predicted"/>
<evidence type="ECO:0000313" key="2">
    <source>
        <dbReference type="EMBL" id="NYI08263.1"/>
    </source>
</evidence>
<keyword evidence="1" id="KW-1133">Transmembrane helix</keyword>
<reference evidence="2 3" key="1">
    <citation type="submission" date="2020-07" db="EMBL/GenBank/DDBJ databases">
        <title>Sequencing the genomes of 1000 actinobacteria strains.</title>
        <authorList>
            <person name="Klenk H.-P."/>
        </authorList>
    </citation>
    <scope>NUCLEOTIDE SEQUENCE [LARGE SCALE GENOMIC DNA]</scope>
    <source>
        <strain evidence="2 3">DSM 42178</strain>
    </source>
</reference>
<keyword evidence="1" id="KW-0472">Membrane</keyword>
<protein>
    <submittedName>
        <fullName evidence="2">Putative small integral membrane protein</fullName>
    </submittedName>
</protein>
<feature type="transmembrane region" description="Helical" evidence="1">
    <location>
        <begin position="37"/>
        <end position="57"/>
    </location>
</feature>
<dbReference type="InterPro" id="IPR018681">
    <property type="entry name" value="DUF2165_transmembrane"/>
</dbReference>
<dbReference type="EMBL" id="JACBZD010000002">
    <property type="protein sequence ID" value="NYI08263.1"/>
    <property type="molecule type" value="Genomic_DNA"/>
</dbReference>
<accession>A0A853A0X3</accession>
<dbReference type="Pfam" id="PF09933">
    <property type="entry name" value="DUF2165"/>
    <property type="match status" value="1"/>
</dbReference>
<sequence>MSMTAEEPSMTAAPARDALRATAGVARRRPAVAKRSFILAQTFGLAGITAWLTLIAINNINDPGTNVALMEQMLTMRDIAADDVRGQGLLWRAWSDDLARPLLYGVIVVQVAIVALMWRSVASFTRALLAPTPARHATAVGQANVALVAFMGLFLLFLIGGLWFGYWMFMGPVQGVHFTLLGIAFLAMLLVNQPAFVREDAEEE</sequence>
<feature type="transmembrane region" description="Helical" evidence="1">
    <location>
        <begin position="175"/>
        <end position="191"/>
    </location>
</feature>
<gene>
    <name evidence="2" type="ORF">FHU37_005292</name>
</gene>
<evidence type="ECO:0000256" key="1">
    <source>
        <dbReference type="SAM" id="Phobius"/>
    </source>
</evidence>
<feature type="transmembrane region" description="Helical" evidence="1">
    <location>
        <begin position="143"/>
        <end position="169"/>
    </location>
</feature>
<keyword evidence="1" id="KW-0812">Transmembrane</keyword>
<feature type="transmembrane region" description="Helical" evidence="1">
    <location>
        <begin position="102"/>
        <end position="122"/>
    </location>
</feature>
<evidence type="ECO:0000313" key="3">
    <source>
        <dbReference type="Proteomes" id="UP000567795"/>
    </source>
</evidence>
<dbReference type="Proteomes" id="UP000567795">
    <property type="component" value="Unassembled WGS sequence"/>
</dbReference>
<organism evidence="2 3">
    <name type="scientific">Allostreptomyces psammosilenae</name>
    <dbReference type="NCBI Taxonomy" id="1892865"/>
    <lineage>
        <taxon>Bacteria</taxon>
        <taxon>Bacillati</taxon>
        <taxon>Actinomycetota</taxon>
        <taxon>Actinomycetes</taxon>
        <taxon>Kitasatosporales</taxon>
        <taxon>Streptomycetaceae</taxon>
        <taxon>Allostreptomyces</taxon>
    </lineage>
</organism>
<dbReference type="AlphaFoldDB" id="A0A853A0X3"/>
<comment type="caution">
    <text evidence="2">The sequence shown here is derived from an EMBL/GenBank/DDBJ whole genome shotgun (WGS) entry which is preliminary data.</text>
</comment>